<accession>A0AAQ1NZ76</accession>
<organism evidence="1 2">
    <name type="scientific">Leptospira interrogans serovar Manilae</name>
    <dbReference type="NCBI Taxonomy" id="214675"/>
    <lineage>
        <taxon>Bacteria</taxon>
        <taxon>Pseudomonadati</taxon>
        <taxon>Spirochaetota</taxon>
        <taxon>Spirochaetia</taxon>
        <taxon>Leptospirales</taxon>
        <taxon>Leptospiraceae</taxon>
        <taxon>Leptospira</taxon>
    </lineage>
</organism>
<name>A0AAQ1NZ76_LEPIR</name>
<evidence type="ECO:0000313" key="1">
    <source>
        <dbReference type="EMBL" id="SOR62419.1"/>
    </source>
</evidence>
<dbReference type="AlphaFoldDB" id="A0AAQ1NZ76"/>
<evidence type="ECO:0000313" key="2">
    <source>
        <dbReference type="Proteomes" id="UP000234460"/>
    </source>
</evidence>
<dbReference type="EMBL" id="OEJX01000042">
    <property type="protein sequence ID" value="SOR62419.1"/>
    <property type="molecule type" value="Genomic_DNA"/>
</dbReference>
<gene>
    <name evidence="1" type="ORF">LMANV2_470027</name>
</gene>
<reference evidence="1 2" key="1">
    <citation type="submission" date="2017-11" db="EMBL/GenBank/DDBJ databases">
        <authorList>
            <person name="Lechat P."/>
        </authorList>
    </citation>
    <scope>NUCLEOTIDE SEQUENCE [LARGE SCALE GENOMIC DNA]</scope>
    <source>
        <strain evidence="1">L495</strain>
    </source>
</reference>
<protein>
    <submittedName>
        <fullName evidence="1">Uncharacterized protein</fullName>
    </submittedName>
</protein>
<proteinExistence type="predicted"/>
<sequence length="34" mass="4279">MSVNKNYYYRKIDLELTKYYKKSKDRISKNPDFE</sequence>
<dbReference type="Proteomes" id="UP000234460">
    <property type="component" value="Chromosome LMANV2"/>
</dbReference>
<comment type="caution">
    <text evidence="1">The sequence shown here is derived from an EMBL/GenBank/DDBJ whole genome shotgun (WGS) entry which is preliminary data.</text>
</comment>